<evidence type="ECO:0000313" key="3">
    <source>
        <dbReference type="EMBL" id="ACY76126.1"/>
    </source>
</evidence>
<organism evidence="2 4">
    <name type="scientific">Prochlorococcus phage P-SSM2</name>
    <dbReference type="NCBI Taxonomy" id="268746"/>
    <lineage>
        <taxon>Viruses</taxon>
        <taxon>Duplodnaviria</taxon>
        <taxon>Heunggongvirae</taxon>
        <taxon>Uroviricota</taxon>
        <taxon>Caudoviricetes</taxon>
        <taxon>Pantevenvirales</taxon>
        <taxon>Kyanoviridae</taxon>
        <taxon>Salacisavirus</taxon>
        <taxon>Salacisavirus pssm2</taxon>
    </lineage>
</organism>
<feature type="domain" description="Cyanophage outer membrane protein-like beta-barrel" evidence="1">
    <location>
        <begin position="1"/>
        <end position="118"/>
    </location>
</feature>
<dbReference type="EMBL" id="AY939844">
    <property type="protein sequence ID" value="AAX44624.1"/>
    <property type="molecule type" value="Genomic_DNA"/>
</dbReference>
<sequence length="118" mass="12666">MKAFAVVLLALGVSAPAFAGPYVSTKSEFKGNEDGYSKAANQARIGNTFDIGLGKSYIEAGGGIVSPDSGDSEGFKVAEVGTKFKVTDSLSAKAKFEHKWSPDDERDWKFEVATKYKF</sequence>
<accession>Q58MA8</accession>
<name>Q58MA8_BPPRM</name>
<dbReference type="Pfam" id="PF24653">
    <property type="entry name" value="Phage_OMP"/>
    <property type="match status" value="1"/>
</dbReference>
<keyword evidence="4" id="KW-1185">Reference proteome</keyword>
<organismHost>
    <name type="scientific">Prochlorococcus</name>
    <dbReference type="NCBI Taxonomy" id="1218"/>
</organismHost>
<reference evidence="2 4" key="1">
    <citation type="journal article" date="2005" name="PLoS Biol.">
        <title>Three Prochlorococcus cyanophage genomes: signature features and ecological interpretations.</title>
        <authorList>
            <person name="Sullivan M.B."/>
            <person name="Coleman M.L."/>
            <person name="Weigele P."/>
            <person name="Rohwer F."/>
            <person name="Chisholm S.W."/>
        </authorList>
    </citation>
    <scope>NUCLEOTIDE SEQUENCE</scope>
</reference>
<gene>
    <name evidence="3" type="ORF">PCMG_00250</name>
    <name evidence="2" type="ORF">PSSM2_247</name>
</gene>
<evidence type="ECO:0000259" key="1">
    <source>
        <dbReference type="Pfam" id="PF24653"/>
    </source>
</evidence>
<dbReference type="RefSeq" id="YP_214478.1">
    <property type="nucleotide sequence ID" value="NC_006883.2"/>
</dbReference>
<dbReference type="GeneID" id="3294240"/>
<protein>
    <submittedName>
        <fullName evidence="2">DUF680 domain-containing protein</fullName>
    </submittedName>
</protein>
<reference evidence="3 5" key="2">
    <citation type="submission" date="2009-10" db="EMBL/GenBank/DDBJ databases">
        <title>The Genome Sequence of Prochlorococcus phage P-SSM2.</title>
        <authorList>
            <consortium name="The Broad Institute Genome Sequencing Platform"/>
            <person name="Henn M.R."/>
            <person name="Sullivan M.S."/>
            <person name="Osburne M.S."/>
            <person name="Levin J."/>
            <person name="Malboeuf C."/>
            <person name="Casali M."/>
            <person name="Russ C."/>
            <person name="Lennon N."/>
            <person name="Chapman S.B."/>
            <person name="Erlich R."/>
            <person name="Young S.K."/>
            <person name="Koehrsen M."/>
            <person name="Yandava C."/>
            <person name="Zeng Q."/>
            <person name="Alvarado L."/>
            <person name="Anderson S."/>
            <person name="Berlin A."/>
            <person name="Borenstein D."/>
            <person name="Chen Z."/>
            <person name="Engels R."/>
            <person name="Freedman E."/>
            <person name="Gellesch M."/>
            <person name="Goldberg J."/>
            <person name="Green L."/>
            <person name="Griggs A."/>
            <person name="Gujja S."/>
            <person name="Heilman E.R."/>
            <person name="Heiman D."/>
            <person name="Hepburn T."/>
            <person name="Howarth C."/>
            <person name="Jen D."/>
            <person name="Larson L."/>
            <person name="Lewis B."/>
            <person name="Mehta T."/>
            <person name="Park D."/>
            <person name="Pearson M."/>
            <person name="Richards J."/>
            <person name="Rizzolo K."/>
            <person name="Roberts A."/>
            <person name="Ryan E."/>
            <person name="Saif S."/>
            <person name="Shea T."/>
            <person name="Shenoy N."/>
            <person name="Sisk P."/>
            <person name="Stolte C."/>
            <person name="Sykes S."/>
            <person name="Walk T."/>
            <person name="White J."/>
            <person name="Yu Q."/>
            <person name="Coleman M.L."/>
            <person name="Huang K.H."/>
            <person name="Weigele P.R."/>
            <person name="DeFrancesco A.S."/>
            <person name="Kern S.E."/>
            <person name="Thompson L.R."/>
            <person name="Fu R."/>
            <person name="Hombeck B."/>
            <person name="Chisholm S.W."/>
            <person name="Haas B."/>
            <person name="Nusbaum C."/>
            <person name="Birren B."/>
        </authorList>
    </citation>
    <scope>NUCLEOTIDE SEQUENCE [LARGE SCALE GENOMIC DNA]</scope>
    <source>
        <strain evidence="3">P-SSM2</strain>
    </source>
</reference>
<proteinExistence type="predicted"/>
<dbReference type="InterPro" id="IPR056410">
    <property type="entry name" value="Phage_OMP"/>
</dbReference>
<dbReference type="OrthoDB" id="15142at10239"/>
<evidence type="ECO:0000313" key="2">
    <source>
        <dbReference type="EMBL" id="AAX44624.1"/>
    </source>
</evidence>
<dbReference type="Proteomes" id="UP000013923">
    <property type="component" value="Genome"/>
</dbReference>
<evidence type="ECO:0000313" key="4">
    <source>
        <dbReference type="Proteomes" id="UP000000991"/>
    </source>
</evidence>
<evidence type="ECO:0000313" key="5">
    <source>
        <dbReference type="Proteomes" id="UP000013923"/>
    </source>
</evidence>
<dbReference type="KEGG" id="vg:3294240"/>
<dbReference type="Proteomes" id="UP000000991">
    <property type="component" value="Segment"/>
</dbReference>
<dbReference type="EMBL" id="GU071092">
    <property type="protein sequence ID" value="ACY76126.1"/>
    <property type="molecule type" value="Genomic_DNA"/>
</dbReference>
<reference evidence="2 4" key="3">
    <citation type="journal article" date="2010" name="Environ. Microbiol.">
        <title>Genomic analysis of oceanic cyanobacterial myoviruses compared with T4-like myoviruses from diverse hosts and environments.</title>
        <authorList>
            <person name="Sullivan M.B."/>
            <person name="Huang K.H."/>
            <person name="Ignacio-Espinoza J.C."/>
            <person name="Berlin A.M."/>
            <person name="Kelly L."/>
            <person name="Weigele P.R."/>
            <person name="DeFrancesco A.S."/>
            <person name="Kern S.E."/>
            <person name="Thompson L.R."/>
            <person name="Young S."/>
            <person name="Yandava C."/>
            <person name="Fu R."/>
            <person name="Krastins B."/>
            <person name="Chase M."/>
            <person name="Sarracino D."/>
            <person name="Osburne M.S."/>
            <person name="Henn M.R."/>
            <person name="Chisholm S.W."/>
        </authorList>
    </citation>
    <scope>NUCLEOTIDE SEQUENCE [LARGE SCALE GENOMIC DNA]</scope>
</reference>